<dbReference type="EMBL" id="ACEC01000042">
    <property type="protein sequence ID" value="EEG31162.1"/>
    <property type="molecule type" value="Genomic_DNA"/>
</dbReference>
<reference evidence="1 2" key="2">
    <citation type="submission" date="2009-02" db="EMBL/GenBank/DDBJ databases">
        <title>Draft genome sequence of Clostridium methylpentosum (DSM 5476).</title>
        <authorList>
            <person name="Sudarsanam P."/>
            <person name="Ley R."/>
            <person name="Guruge J."/>
            <person name="Turnbaugh P.J."/>
            <person name="Mahowald M."/>
            <person name="Liep D."/>
            <person name="Gordon J."/>
        </authorList>
    </citation>
    <scope>NUCLEOTIDE SEQUENCE [LARGE SCALE GENOMIC DNA]</scope>
    <source>
        <strain evidence="1 2">DSM 5476</strain>
    </source>
</reference>
<proteinExistence type="predicted"/>
<evidence type="ECO:0008006" key="3">
    <source>
        <dbReference type="Google" id="ProtNLM"/>
    </source>
</evidence>
<evidence type="ECO:0000313" key="1">
    <source>
        <dbReference type="EMBL" id="EEG31162.1"/>
    </source>
</evidence>
<name>C0EBH6_9FIRM</name>
<dbReference type="InterPro" id="IPR010985">
    <property type="entry name" value="Ribbon_hlx_hlx"/>
</dbReference>
<dbReference type="InterPro" id="IPR013321">
    <property type="entry name" value="Arc_rbn_hlx_hlx"/>
</dbReference>
<keyword evidence="2" id="KW-1185">Reference proteome</keyword>
<protein>
    <recommendedName>
        <fullName evidence="3">Ribbon-helix-helix protein CopG domain-containing protein</fullName>
    </recommendedName>
</protein>
<dbReference type="Gene3D" id="1.10.1220.10">
    <property type="entry name" value="Met repressor-like"/>
    <property type="match status" value="1"/>
</dbReference>
<dbReference type="SUPFAM" id="SSF47598">
    <property type="entry name" value="Ribbon-helix-helix"/>
    <property type="match status" value="1"/>
</dbReference>
<sequence>MSGKKMGRPTDCPKPVRMGVRIDPETLCQLDDYCEKHNMVRSEAVRLAVNRLIQKRKKR</sequence>
<gene>
    <name evidence="1" type="ORF">CLOSTMETH_01194</name>
</gene>
<reference evidence="1 2" key="1">
    <citation type="submission" date="2009-01" db="EMBL/GenBank/DDBJ databases">
        <authorList>
            <person name="Fulton L."/>
            <person name="Clifton S."/>
            <person name="Fulton B."/>
            <person name="Xu J."/>
            <person name="Minx P."/>
            <person name="Pepin K.H."/>
            <person name="Johnson M."/>
            <person name="Bhonagiri V."/>
            <person name="Nash W.E."/>
            <person name="Mardis E.R."/>
            <person name="Wilson R.K."/>
        </authorList>
    </citation>
    <scope>NUCLEOTIDE SEQUENCE [LARGE SCALE GENOMIC DNA]</scope>
    <source>
        <strain evidence="1 2">DSM 5476</strain>
    </source>
</reference>
<dbReference type="Proteomes" id="UP000003340">
    <property type="component" value="Unassembled WGS sequence"/>
</dbReference>
<dbReference type="CDD" id="cd22231">
    <property type="entry name" value="RHH_NikR_HicB-like"/>
    <property type="match status" value="1"/>
</dbReference>
<evidence type="ECO:0000313" key="2">
    <source>
        <dbReference type="Proteomes" id="UP000003340"/>
    </source>
</evidence>
<dbReference type="AlphaFoldDB" id="C0EBH6"/>
<dbReference type="HOGENOM" id="CLU_198307_2_1_9"/>
<dbReference type="GO" id="GO:0006355">
    <property type="term" value="P:regulation of DNA-templated transcription"/>
    <property type="evidence" value="ECO:0007669"/>
    <property type="project" value="InterPro"/>
</dbReference>
<accession>C0EBH6</accession>
<organism evidence="1 2">
    <name type="scientific">[Clostridium] methylpentosum DSM 5476</name>
    <dbReference type="NCBI Taxonomy" id="537013"/>
    <lineage>
        <taxon>Bacteria</taxon>
        <taxon>Bacillati</taxon>
        <taxon>Bacillota</taxon>
        <taxon>Clostridia</taxon>
        <taxon>Eubacteriales</taxon>
        <taxon>Oscillospiraceae</taxon>
        <taxon>Oscillospiraceae incertae sedis</taxon>
    </lineage>
</organism>
<comment type="caution">
    <text evidence="1">The sequence shown here is derived from an EMBL/GenBank/DDBJ whole genome shotgun (WGS) entry which is preliminary data.</text>
</comment>